<dbReference type="AlphaFoldDB" id="A0A8J7MB86"/>
<dbReference type="InterPro" id="IPR007413">
    <property type="entry name" value="YcjX-like"/>
</dbReference>
<comment type="caution">
    <text evidence="1">The sequence shown here is derived from an EMBL/GenBank/DDBJ whole genome shotgun (WGS) entry which is preliminary data.</text>
</comment>
<sequence length="501" mass="53512">MPRAAAPCLKPSRRIGSKGLALGGFGLGGLADDLLDGLDRLREGAASAFDPTLRLGVTGLSGAGKTVFITSLVASLLDRNRMRLLGAEAEGRIEAAMLRPQPDPDVPRFAIENHLSALAATPPRWPESTRSVSQIRVAIRFRPGSWLSGLAGPATLNLDIVDYPGEWLLDLPLIEQEYDDWAAGALAAAQSPARRAHAAGWHKALAAAEPSAPHDEAVAEALAGAYRDYLFACRQAGLSALAPGRFLMPGDLAGSPALTFAPLPRPERGARGSLYAEMHDRFDAYRRVVAKPFFRNHFARLDRQVVLIDALGAVAGGPRALADLTATMSETLAAFRHGRPGWLDRVTGARRIDRILFVASKADHLHHAQHGRLARLVEAMLAEAARRAAFRGAKTRGMAIAAIRATAEQDVTEKGKRVGLVRGTRASDGHEVAIYPGALPEDPASLLAAAGGAMPGEAPASWPDMSYATFQFAPPRWPHGEGPPHLRLDQAVEFLIGDRLE</sequence>
<evidence type="ECO:0000313" key="1">
    <source>
        <dbReference type="EMBL" id="MBK0401103.1"/>
    </source>
</evidence>
<dbReference type="Proteomes" id="UP000655420">
    <property type="component" value="Unassembled WGS sequence"/>
</dbReference>
<reference evidence="1" key="1">
    <citation type="submission" date="2020-12" db="EMBL/GenBank/DDBJ databases">
        <title>Bacterial taxonomy.</title>
        <authorList>
            <person name="Pan X."/>
        </authorList>
    </citation>
    <scope>NUCLEOTIDE SEQUENCE</scope>
    <source>
        <strain evidence="1">M0105</strain>
    </source>
</reference>
<dbReference type="EMBL" id="JAEHHL010000014">
    <property type="protein sequence ID" value="MBK0401103.1"/>
    <property type="molecule type" value="Genomic_DNA"/>
</dbReference>
<keyword evidence="2" id="KW-1185">Reference proteome</keyword>
<dbReference type="Pfam" id="PF04317">
    <property type="entry name" value="DUF463"/>
    <property type="match status" value="1"/>
</dbReference>
<dbReference type="PANTHER" id="PTHR38605">
    <property type="entry name" value="ATPASE-RELATED"/>
    <property type="match status" value="1"/>
</dbReference>
<evidence type="ECO:0000313" key="2">
    <source>
        <dbReference type="Proteomes" id="UP000655420"/>
    </source>
</evidence>
<gene>
    <name evidence="1" type="ORF">H0I76_18040</name>
</gene>
<name>A0A8J7MB86_9RHOB</name>
<dbReference type="PIRSF" id="PIRSF019381">
    <property type="entry name" value="YcjX"/>
    <property type="match status" value="1"/>
</dbReference>
<dbReference type="InterPro" id="IPR027417">
    <property type="entry name" value="P-loop_NTPase"/>
</dbReference>
<organism evidence="1 2">
    <name type="scientific">Thermohalobaculum xanthum</name>
    <dbReference type="NCBI Taxonomy" id="2753746"/>
    <lineage>
        <taxon>Bacteria</taxon>
        <taxon>Pseudomonadati</taxon>
        <taxon>Pseudomonadota</taxon>
        <taxon>Alphaproteobacteria</taxon>
        <taxon>Rhodobacterales</taxon>
        <taxon>Paracoccaceae</taxon>
        <taxon>Thermohalobaculum</taxon>
    </lineage>
</organism>
<proteinExistence type="predicted"/>
<dbReference type="PANTHER" id="PTHR38605:SF1">
    <property type="entry name" value="ATPASE"/>
    <property type="match status" value="1"/>
</dbReference>
<protein>
    <submittedName>
        <fullName evidence="1">YcjX family protein</fullName>
    </submittedName>
</protein>
<dbReference type="SUPFAM" id="SSF52540">
    <property type="entry name" value="P-loop containing nucleoside triphosphate hydrolases"/>
    <property type="match status" value="1"/>
</dbReference>
<accession>A0A8J7MB86</accession>